<evidence type="ECO:0000259" key="5">
    <source>
        <dbReference type="PROSITE" id="PS50069"/>
    </source>
</evidence>
<feature type="compositionally biased region" description="Basic and acidic residues" evidence="4">
    <location>
        <begin position="379"/>
        <end position="390"/>
    </location>
</feature>
<feature type="compositionally biased region" description="Acidic residues" evidence="4">
    <location>
        <begin position="369"/>
        <end position="378"/>
    </location>
</feature>
<dbReference type="GO" id="GO:0031625">
    <property type="term" value="F:ubiquitin protein ligase binding"/>
    <property type="evidence" value="ECO:0007669"/>
    <property type="project" value="InterPro"/>
</dbReference>
<dbReference type="SUPFAM" id="SSF75632">
    <property type="entry name" value="Cullin homology domain"/>
    <property type="match status" value="1"/>
</dbReference>
<dbReference type="SMR" id="A2FMX3"/>
<comment type="similarity">
    <text evidence="1 2 3">Belongs to the cullin family.</text>
</comment>
<dbReference type="Pfam" id="PF26557">
    <property type="entry name" value="Cullin_AB"/>
    <property type="match status" value="1"/>
</dbReference>
<dbReference type="InterPro" id="IPR016159">
    <property type="entry name" value="Cullin_repeat-like_dom_sf"/>
</dbReference>
<dbReference type="OrthoDB" id="27073at2759"/>
<dbReference type="InterPro" id="IPR059120">
    <property type="entry name" value="Cullin-like_AB"/>
</dbReference>
<dbReference type="AlphaFoldDB" id="A2FMX3"/>
<dbReference type="VEuPathDB" id="TrichDB:TVAG_455110"/>
<dbReference type="VEuPathDB" id="TrichDB:TVAGG3_0387510"/>
<accession>A2FMX3</accession>
<feature type="region of interest" description="Disordered" evidence="4">
    <location>
        <begin position="316"/>
        <end position="345"/>
    </location>
</feature>
<reference evidence="6" key="1">
    <citation type="submission" date="2006-10" db="EMBL/GenBank/DDBJ databases">
        <authorList>
            <person name="Amadeo P."/>
            <person name="Zhao Q."/>
            <person name="Wortman J."/>
            <person name="Fraser-Liggett C."/>
            <person name="Carlton J."/>
        </authorList>
    </citation>
    <scope>NUCLEOTIDE SEQUENCE</scope>
    <source>
        <strain evidence="6">G3</strain>
    </source>
</reference>
<dbReference type="STRING" id="5722.A2FMX3"/>
<keyword evidence="7" id="KW-1185">Reference proteome</keyword>
<proteinExistence type="inferred from homology"/>
<evidence type="ECO:0000256" key="3">
    <source>
        <dbReference type="RuleBase" id="RU003829"/>
    </source>
</evidence>
<evidence type="ECO:0000256" key="1">
    <source>
        <dbReference type="ARBA" id="ARBA00006019"/>
    </source>
</evidence>
<dbReference type="PROSITE" id="PS50069">
    <property type="entry name" value="CULLIN_2"/>
    <property type="match status" value="1"/>
</dbReference>
<evidence type="ECO:0000256" key="4">
    <source>
        <dbReference type="SAM" id="MobiDB-lite"/>
    </source>
</evidence>
<dbReference type="Proteomes" id="UP000001542">
    <property type="component" value="Unassembled WGS sequence"/>
</dbReference>
<dbReference type="KEGG" id="tva:4751466"/>
<name>A2FMX3_TRIV3</name>
<dbReference type="InterPro" id="IPR036317">
    <property type="entry name" value="Cullin_homology_sf"/>
</dbReference>
<sequence length="831" mass="95748">MPRVKAKVDLTPDVKRVEEGLDSIIHRQPCKHDFNSLYSSTDKIINNDNQAKLFDLLNNKINEEIAKWEKQLKEVTSNSLLSLFSTLYDNFKIYSDIIPKIYSSYDSKSSPENKSRMIIRRIYFKLVISDRSIISSVTKALLKQIDYFRDTPTDTNYSIPKNIVDSFYQFNPDCDENNKILATFKIDFTGGVYAYFNQFFEKRNECDIAKYTSDSFTHLTLEENIISTIFRKVEADLMFKESVCALFDYGDFFDIDKSINVAPLLEKDETDLLDRLNKLTRLYMNGRVEPDINRVEPLIDLLCNYIKNRMLSFRPQFEDGPAKSENKEEGAKEGGDEEKAAPAKKTVAKKTVAKKIIKKKVVAKKEDNEEKEDDEEKENEEKPTTAEPKMRIVKKATPKAGTASAAEKSSKSKIGKDEKITAMKDLIFTALKLYSNFNKIFQDSSDKKKMSNAVEQAWNAKEFRPHYNLVQFIHYSVVNNLENIPDEYKSKFPQICKLFFDFTTDKAVFVPLFMNYQIQRIIKNRESEQDTRALEFEIVKQLKSIGASSNTEDFGKHLEEIYNQVRISIDTTKNFKATIPSDSQVDFIATVLNHNIVEKFATDNAFKIMPFLQDLHNRFVGFYQQNHQNSDLKIIPDISQLQFTFRVPKNKKSANLKVYTINTDAWGGSILMAIYEAKETGLKKADINAITAVKEDLVDAYLKMMYHMKLIAMKDKGASNKMEDIEWVLNKNFFNQQKNITIPTVDVQKDKASDVAAERKQQLITIHIIRVGKGNKDGISKTMLIEEVARACRKYFEPSIEEITTKMDKMAVPGPENYLEIKSDGTVLYKR</sequence>
<evidence type="ECO:0000256" key="2">
    <source>
        <dbReference type="PROSITE-ProRule" id="PRU00330"/>
    </source>
</evidence>
<dbReference type="SUPFAM" id="SSF74788">
    <property type="entry name" value="Cullin repeat-like"/>
    <property type="match status" value="1"/>
</dbReference>
<feature type="domain" description="Cullin family profile" evidence="5">
    <location>
        <begin position="498"/>
        <end position="706"/>
    </location>
</feature>
<reference evidence="6" key="2">
    <citation type="journal article" date="2007" name="Science">
        <title>Draft genome sequence of the sexually transmitted pathogen Trichomonas vaginalis.</title>
        <authorList>
            <person name="Carlton J.M."/>
            <person name="Hirt R.P."/>
            <person name="Silva J.C."/>
            <person name="Delcher A.L."/>
            <person name="Schatz M."/>
            <person name="Zhao Q."/>
            <person name="Wortman J.R."/>
            <person name="Bidwell S.L."/>
            <person name="Alsmark U.C.M."/>
            <person name="Besteiro S."/>
            <person name="Sicheritz-Ponten T."/>
            <person name="Noel C.J."/>
            <person name="Dacks J.B."/>
            <person name="Foster P.G."/>
            <person name="Simillion C."/>
            <person name="Van de Peer Y."/>
            <person name="Miranda-Saavedra D."/>
            <person name="Barton G.J."/>
            <person name="Westrop G.D."/>
            <person name="Mueller S."/>
            <person name="Dessi D."/>
            <person name="Fiori P.L."/>
            <person name="Ren Q."/>
            <person name="Paulsen I."/>
            <person name="Zhang H."/>
            <person name="Bastida-Corcuera F.D."/>
            <person name="Simoes-Barbosa A."/>
            <person name="Brown M.T."/>
            <person name="Hayes R.D."/>
            <person name="Mukherjee M."/>
            <person name="Okumura C.Y."/>
            <person name="Schneider R."/>
            <person name="Smith A.J."/>
            <person name="Vanacova S."/>
            <person name="Villalvazo M."/>
            <person name="Haas B.J."/>
            <person name="Pertea M."/>
            <person name="Feldblyum T.V."/>
            <person name="Utterback T.R."/>
            <person name="Shu C.L."/>
            <person name="Osoegawa K."/>
            <person name="de Jong P.J."/>
            <person name="Hrdy I."/>
            <person name="Horvathova L."/>
            <person name="Zubacova Z."/>
            <person name="Dolezal P."/>
            <person name="Malik S.B."/>
            <person name="Logsdon J.M. Jr."/>
            <person name="Henze K."/>
            <person name="Gupta A."/>
            <person name="Wang C.C."/>
            <person name="Dunne R.L."/>
            <person name="Upcroft J.A."/>
            <person name="Upcroft P."/>
            <person name="White O."/>
            <person name="Salzberg S.L."/>
            <person name="Tang P."/>
            <person name="Chiu C.-H."/>
            <person name="Lee Y.-S."/>
            <person name="Embley T.M."/>
            <person name="Coombs G.H."/>
            <person name="Mottram J.C."/>
            <person name="Tachezy J."/>
            <person name="Fraser-Liggett C.M."/>
            <person name="Johnson P.J."/>
        </authorList>
    </citation>
    <scope>NUCLEOTIDE SEQUENCE [LARGE SCALE GENOMIC DNA]</scope>
    <source>
        <strain evidence="6">G3</strain>
    </source>
</reference>
<feature type="compositionally biased region" description="Basic and acidic residues" evidence="4">
    <location>
        <begin position="316"/>
        <end position="341"/>
    </location>
</feature>
<dbReference type="EMBL" id="DS113894">
    <property type="protein sequence ID" value="EAX93741.1"/>
    <property type="molecule type" value="Genomic_DNA"/>
</dbReference>
<dbReference type="RefSeq" id="XP_001306671.1">
    <property type="nucleotide sequence ID" value="XM_001306670.1"/>
</dbReference>
<evidence type="ECO:0000313" key="7">
    <source>
        <dbReference type="Proteomes" id="UP000001542"/>
    </source>
</evidence>
<protein>
    <recommendedName>
        <fullName evidence="5">Cullin family profile domain-containing protein</fullName>
    </recommendedName>
</protein>
<dbReference type="InterPro" id="IPR001373">
    <property type="entry name" value="Cullin_N"/>
</dbReference>
<dbReference type="InParanoid" id="A2FMX3"/>
<dbReference type="SMART" id="SM00182">
    <property type="entry name" value="CULLIN"/>
    <property type="match status" value="1"/>
</dbReference>
<dbReference type="InterPro" id="IPR016158">
    <property type="entry name" value="Cullin_homology"/>
</dbReference>
<dbReference type="Gene3D" id="1.20.1310.10">
    <property type="entry name" value="Cullin Repeats"/>
    <property type="match status" value="1"/>
</dbReference>
<dbReference type="Pfam" id="PF00888">
    <property type="entry name" value="Cullin"/>
    <property type="match status" value="1"/>
</dbReference>
<organism evidence="6 7">
    <name type="scientific">Trichomonas vaginalis (strain ATCC PRA-98 / G3)</name>
    <dbReference type="NCBI Taxonomy" id="412133"/>
    <lineage>
        <taxon>Eukaryota</taxon>
        <taxon>Metamonada</taxon>
        <taxon>Parabasalia</taxon>
        <taxon>Trichomonadida</taxon>
        <taxon>Trichomonadidae</taxon>
        <taxon>Trichomonas</taxon>
    </lineage>
</organism>
<feature type="region of interest" description="Disordered" evidence="4">
    <location>
        <begin position="363"/>
        <end position="414"/>
    </location>
</feature>
<gene>
    <name evidence="6" type="ORF">TVAG_455110</name>
</gene>
<evidence type="ECO:0000313" key="6">
    <source>
        <dbReference type="EMBL" id="EAX93741.1"/>
    </source>
</evidence>
<dbReference type="Gene3D" id="3.30.230.130">
    <property type="entry name" value="Cullin, Chain C, Domain 2"/>
    <property type="match status" value="1"/>
</dbReference>
<dbReference type="GO" id="GO:0006511">
    <property type="term" value="P:ubiquitin-dependent protein catabolic process"/>
    <property type="evidence" value="ECO:0007669"/>
    <property type="project" value="InterPro"/>
</dbReference>